<dbReference type="InterPro" id="IPR050299">
    <property type="entry name" value="YjjX_NTPase"/>
</dbReference>
<dbReference type="OrthoDB" id="164951at2"/>
<protein>
    <recommendedName>
        <fullName evidence="11">Probable inosine/xanthosine triphosphatase</fullName>
        <shortName evidence="11">ITPase/XTPase</shortName>
        <ecNumber evidence="11">3.6.1.73</ecNumber>
    </recommendedName>
    <alternativeName>
        <fullName evidence="11">Non-canonical purine NTP phosphatase</fullName>
    </alternativeName>
    <alternativeName>
        <fullName evidence="11">Non-standard purine NTP phosphatase</fullName>
    </alternativeName>
    <alternativeName>
        <fullName evidence="11">Nucleoside-triphosphate phosphatase</fullName>
        <shortName evidence="11">NTPase</shortName>
    </alternativeName>
</protein>
<evidence type="ECO:0000256" key="7">
    <source>
        <dbReference type="ARBA" id="ARBA00023211"/>
    </source>
</evidence>
<comment type="caution">
    <text evidence="13">The sequence shown here is derived from an EMBL/GenBank/DDBJ whole genome shotgun (WGS) entry which is preliminary data.</text>
</comment>
<dbReference type="HAMAP" id="MF_00648">
    <property type="entry name" value="Non_canon_purine_NTPase_YjjX"/>
    <property type="match status" value="1"/>
</dbReference>
<keyword evidence="6 11" id="KW-0546">Nucleotide metabolism</keyword>
<keyword evidence="2 11" id="KW-0479">Metal-binding</keyword>
<name>A0A2U1JX09_9BACI</name>
<evidence type="ECO:0000313" key="14">
    <source>
        <dbReference type="Proteomes" id="UP000245998"/>
    </source>
</evidence>
<keyword evidence="7 11" id="KW-0464">Manganese</keyword>
<feature type="domain" description="Non-canonical purine NTP phosphatase/PRRC1" evidence="12">
    <location>
        <begin position="6"/>
        <end position="159"/>
    </location>
</feature>
<dbReference type="InterPro" id="IPR002786">
    <property type="entry name" value="Non_canon_purine_NTPase"/>
</dbReference>
<keyword evidence="5 11" id="KW-0460">Magnesium</keyword>
<comment type="catalytic activity">
    <reaction evidence="9 11">
        <text>XTP + H2O = XDP + phosphate + H(+)</text>
        <dbReference type="Rhea" id="RHEA:28406"/>
        <dbReference type="ChEBI" id="CHEBI:15377"/>
        <dbReference type="ChEBI" id="CHEBI:15378"/>
        <dbReference type="ChEBI" id="CHEBI:43474"/>
        <dbReference type="ChEBI" id="CHEBI:59884"/>
        <dbReference type="ChEBI" id="CHEBI:61314"/>
        <dbReference type="EC" id="3.6.1.73"/>
    </reaction>
</comment>
<sequence length="171" mass="18500">MNVAVGSKNRAKLLAVERIASDMGMNVFVHPVPSGVSPQPLSDNETKEGALNRARGALQHPKCSIGIGLEGGVDKLENQWFVCNWGALVDAGGIEIVSSGARFLLPKAVCCELVKGKELSTVMDEFAGKKNIGQSEGAVGIFTNGLVTRSEMYEHLVKILFGQYLFYKKRF</sequence>
<evidence type="ECO:0000256" key="9">
    <source>
        <dbReference type="ARBA" id="ARBA00048781"/>
    </source>
</evidence>
<evidence type="ECO:0000259" key="12">
    <source>
        <dbReference type="Pfam" id="PF01931"/>
    </source>
</evidence>
<dbReference type="GO" id="GO:0009117">
    <property type="term" value="P:nucleotide metabolic process"/>
    <property type="evidence" value="ECO:0007669"/>
    <property type="project" value="UniProtKB-KW"/>
</dbReference>
<dbReference type="GO" id="GO:0046872">
    <property type="term" value="F:metal ion binding"/>
    <property type="evidence" value="ECO:0007669"/>
    <property type="project" value="UniProtKB-KW"/>
</dbReference>
<gene>
    <name evidence="13" type="ORF">DCC39_12975</name>
</gene>
<dbReference type="EMBL" id="QCZG01000028">
    <property type="protein sequence ID" value="PWA09484.1"/>
    <property type="molecule type" value="Genomic_DNA"/>
</dbReference>
<keyword evidence="4 11" id="KW-0378">Hydrolase</keyword>
<dbReference type="GO" id="GO:0103023">
    <property type="term" value="F:ITPase activity"/>
    <property type="evidence" value="ECO:0007669"/>
    <property type="project" value="UniProtKB-EC"/>
</dbReference>
<comment type="catalytic activity">
    <reaction evidence="8 11">
        <text>ITP + H2O = IDP + phosphate + H(+)</text>
        <dbReference type="Rhea" id="RHEA:28330"/>
        <dbReference type="ChEBI" id="CHEBI:15377"/>
        <dbReference type="ChEBI" id="CHEBI:15378"/>
        <dbReference type="ChEBI" id="CHEBI:43474"/>
        <dbReference type="ChEBI" id="CHEBI:58280"/>
        <dbReference type="ChEBI" id="CHEBI:61402"/>
        <dbReference type="EC" id="3.6.1.73"/>
    </reaction>
</comment>
<dbReference type="Pfam" id="PF01931">
    <property type="entry name" value="NTPase_I-T"/>
    <property type="match status" value="1"/>
</dbReference>
<dbReference type="NCBIfam" id="NF002850">
    <property type="entry name" value="PRK03114.1"/>
    <property type="match status" value="1"/>
</dbReference>
<comment type="subunit">
    <text evidence="11">Homodimer.</text>
</comment>
<evidence type="ECO:0000256" key="2">
    <source>
        <dbReference type="ARBA" id="ARBA00022723"/>
    </source>
</evidence>
<dbReference type="FunFam" id="3.90.950.10:FF:000002">
    <property type="entry name" value="Inosine/xanthosine triphosphatase"/>
    <property type="match status" value="1"/>
</dbReference>
<evidence type="ECO:0000313" key="13">
    <source>
        <dbReference type="EMBL" id="PWA09484.1"/>
    </source>
</evidence>
<dbReference type="EC" id="3.6.1.73" evidence="11"/>
<dbReference type="AlphaFoldDB" id="A0A2U1JX09"/>
<evidence type="ECO:0000256" key="8">
    <source>
        <dbReference type="ARBA" id="ARBA00048174"/>
    </source>
</evidence>
<dbReference type="RefSeq" id="WP_116555334.1">
    <property type="nucleotide sequence ID" value="NZ_QCZG01000028.1"/>
</dbReference>
<reference evidence="13 14" key="1">
    <citation type="submission" date="2018-04" db="EMBL/GenBank/DDBJ databases">
        <title>Camelliibacillus theae gen. nov., sp. nov., isolated from Pu'er tea.</title>
        <authorList>
            <person name="Niu L."/>
        </authorList>
    </citation>
    <scope>NUCLEOTIDE SEQUENCE [LARGE SCALE GENOMIC DNA]</scope>
    <source>
        <strain evidence="13 14">T8</strain>
    </source>
</reference>
<comment type="cofactor">
    <cofactor evidence="1">
        <name>Mn(2+)</name>
        <dbReference type="ChEBI" id="CHEBI:29035"/>
    </cofactor>
</comment>
<dbReference type="PANTHER" id="PTHR34699:SF2">
    <property type="entry name" value="NON-CANONICAL PURINE NTP PHOSPHATASE_PRRC1 DOMAIN-CONTAINING PROTEIN"/>
    <property type="match status" value="1"/>
</dbReference>
<dbReference type="InterPro" id="IPR029001">
    <property type="entry name" value="ITPase-like_fam"/>
</dbReference>
<dbReference type="PANTHER" id="PTHR34699">
    <property type="match status" value="1"/>
</dbReference>
<evidence type="ECO:0000256" key="4">
    <source>
        <dbReference type="ARBA" id="ARBA00022801"/>
    </source>
</evidence>
<dbReference type="InterPro" id="IPR026533">
    <property type="entry name" value="NTPase/PRRC1"/>
</dbReference>
<evidence type="ECO:0000256" key="5">
    <source>
        <dbReference type="ARBA" id="ARBA00022842"/>
    </source>
</evidence>
<keyword evidence="3 11" id="KW-0547">Nucleotide-binding</keyword>
<organism evidence="13 14">
    <name type="scientific">Pueribacillus theae</name>
    <dbReference type="NCBI Taxonomy" id="2171751"/>
    <lineage>
        <taxon>Bacteria</taxon>
        <taxon>Bacillati</taxon>
        <taxon>Bacillota</taxon>
        <taxon>Bacilli</taxon>
        <taxon>Bacillales</taxon>
        <taxon>Bacillaceae</taxon>
        <taxon>Pueribacillus</taxon>
    </lineage>
</organism>
<proteinExistence type="inferred from homology"/>
<comment type="cofactor">
    <cofactor evidence="11">
        <name>Mg(2+)</name>
        <dbReference type="ChEBI" id="CHEBI:18420"/>
    </cofactor>
    <cofactor evidence="11">
        <name>Mn(2+)</name>
        <dbReference type="ChEBI" id="CHEBI:29035"/>
    </cofactor>
    <text evidence="11">Binds 1 divalent metal cation per subunit; can use either Mg(2+) or Mn(2+).</text>
</comment>
<evidence type="ECO:0000256" key="10">
    <source>
        <dbReference type="ARBA" id="ARBA00060855"/>
    </source>
</evidence>
<comment type="similarity">
    <text evidence="10 11">Belongs to the YjjX NTPase family.</text>
</comment>
<evidence type="ECO:0000256" key="1">
    <source>
        <dbReference type="ARBA" id="ARBA00001936"/>
    </source>
</evidence>
<evidence type="ECO:0000256" key="6">
    <source>
        <dbReference type="ARBA" id="ARBA00023080"/>
    </source>
</evidence>
<dbReference type="SUPFAM" id="SSF52972">
    <property type="entry name" value="ITPase-like"/>
    <property type="match status" value="1"/>
</dbReference>
<evidence type="ECO:0000256" key="3">
    <source>
        <dbReference type="ARBA" id="ARBA00022741"/>
    </source>
</evidence>
<comment type="caution">
    <text evidence="11">Lacks conserved residue(s) required for the propagation of feature annotation.</text>
</comment>
<accession>A0A2U1JX09</accession>
<dbReference type="GO" id="GO:0000166">
    <property type="term" value="F:nucleotide binding"/>
    <property type="evidence" value="ECO:0007669"/>
    <property type="project" value="UniProtKB-KW"/>
</dbReference>
<dbReference type="Gene3D" id="3.90.950.10">
    <property type="match status" value="1"/>
</dbReference>
<keyword evidence="14" id="KW-1185">Reference proteome</keyword>
<comment type="function">
    <text evidence="11">Phosphatase that hydrolyzes non-canonical purine nucleotides such as XTP and ITP to their respective diphosphate derivatives. Probably excludes non-canonical purines from DNA/RNA precursor pool, thus preventing their incorporation into DNA/RNA and avoiding chromosomal lesions.</text>
</comment>
<evidence type="ECO:0000256" key="11">
    <source>
        <dbReference type="HAMAP-Rule" id="MF_00648"/>
    </source>
</evidence>
<dbReference type="Proteomes" id="UP000245998">
    <property type="component" value="Unassembled WGS sequence"/>
</dbReference>